<dbReference type="EMBL" id="AESD01000333">
    <property type="protein sequence ID" value="EHJ13133.1"/>
    <property type="molecule type" value="Genomic_DNA"/>
</dbReference>
<name>G5J3Y4_CROWT</name>
<proteinExistence type="predicted"/>
<reference evidence="1 2" key="1">
    <citation type="journal article" date="2011" name="Front. Microbiol.">
        <title>Two Strains of Crocosphaera watsonii with Highly Conserved Genomes are Distinguished by Strain-Specific Features.</title>
        <authorList>
            <person name="Bench S.R."/>
            <person name="Ilikchyan I.N."/>
            <person name="Tripp H.J."/>
            <person name="Zehr J.P."/>
        </authorList>
    </citation>
    <scope>NUCLEOTIDE SEQUENCE [LARGE SCALE GENOMIC DNA]</scope>
    <source>
        <strain evidence="1 2">WH 0003</strain>
    </source>
</reference>
<dbReference type="Proteomes" id="UP000003477">
    <property type="component" value="Unassembled WGS sequence"/>
</dbReference>
<evidence type="ECO:0000313" key="1">
    <source>
        <dbReference type="EMBL" id="EHJ13133.1"/>
    </source>
</evidence>
<organism evidence="1 2">
    <name type="scientific">Crocosphaera watsonii WH 0003</name>
    <dbReference type="NCBI Taxonomy" id="423471"/>
    <lineage>
        <taxon>Bacteria</taxon>
        <taxon>Bacillati</taxon>
        <taxon>Cyanobacteriota</taxon>
        <taxon>Cyanophyceae</taxon>
        <taxon>Oscillatoriophycideae</taxon>
        <taxon>Chroococcales</taxon>
        <taxon>Aphanothecaceae</taxon>
        <taxon>Crocosphaera</taxon>
    </lineage>
</organism>
<accession>G5J3Y4</accession>
<feature type="non-terminal residue" evidence="1">
    <location>
        <position position="19"/>
    </location>
</feature>
<gene>
    <name evidence="1" type="ORF">CWATWH0003_2207b1</name>
</gene>
<evidence type="ECO:0000313" key="2">
    <source>
        <dbReference type="Proteomes" id="UP000003477"/>
    </source>
</evidence>
<comment type="caution">
    <text evidence="1">The sequence shown here is derived from an EMBL/GenBank/DDBJ whole genome shotgun (WGS) entry which is preliminary data.</text>
</comment>
<dbReference type="AlphaFoldDB" id="G5J3Y4"/>
<sequence>MFSDLNADIVESVLGEVWL</sequence>
<protein>
    <submittedName>
        <fullName evidence="1">Uncharacterized protein</fullName>
    </submittedName>
</protein>